<dbReference type="KEGG" id="sfeu:IM697_34015"/>
<keyword evidence="2" id="KW-1185">Reference proteome</keyword>
<evidence type="ECO:0000313" key="2">
    <source>
        <dbReference type="Proteomes" id="UP000594205"/>
    </source>
</evidence>
<dbReference type="AlphaFoldDB" id="A0A7M2SIM8"/>
<accession>A0A7M2SIM8</accession>
<proteinExistence type="predicted"/>
<name>A0A7M2SIM8_9ACTN</name>
<dbReference type="RefSeq" id="WP_194039924.1">
    <property type="nucleotide sequence ID" value="NZ_CP063373.1"/>
</dbReference>
<reference evidence="1 2" key="1">
    <citation type="submission" date="2020-10" db="EMBL/GenBank/DDBJ databases">
        <title>Streptomyces ferrugineus complate genome analysis.</title>
        <authorList>
            <person name="Anwar N."/>
        </authorList>
    </citation>
    <scope>NUCLEOTIDE SEQUENCE [LARGE SCALE GENOMIC DNA]</scope>
    <source>
        <strain evidence="1 2">CCTCC AA2014009</strain>
    </source>
</reference>
<protein>
    <submittedName>
        <fullName evidence="1">Uncharacterized protein</fullName>
    </submittedName>
</protein>
<gene>
    <name evidence="1" type="ORF">IM697_34015</name>
</gene>
<organism evidence="1 2">
    <name type="scientific">Streptomyces ferrugineus</name>
    <dbReference type="NCBI Taxonomy" id="1413221"/>
    <lineage>
        <taxon>Bacteria</taxon>
        <taxon>Bacillati</taxon>
        <taxon>Actinomycetota</taxon>
        <taxon>Actinomycetes</taxon>
        <taxon>Kitasatosporales</taxon>
        <taxon>Streptomycetaceae</taxon>
        <taxon>Streptomyces</taxon>
    </lineage>
</organism>
<dbReference type="EMBL" id="CP063373">
    <property type="protein sequence ID" value="QOV35061.1"/>
    <property type="molecule type" value="Genomic_DNA"/>
</dbReference>
<evidence type="ECO:0000313" key="1">
    <source>
        <dbReference type="EMBL" id="QOV35061.1"/>
    </source>
</evidence>
<dbReference type="Proteomes" id="UP000594205">
    <property type="component" value="Chromosome"/>
</dbReference>
<sequence>MTVRTIAHHLGLPVRRDSQEVAKIIEGLRPTLDDLPDDKRERLEAEWTKVLSERHWHRPYLRD</sequence>